<name>A0A4Y7WSU1_9BACI</name>
<evidence type="ECO:0000313" key="3">
    <source>
        <dbReference type="Proteomes" id="UP000298210"/>
    </source>
</evidence>
<dbReference type="Pfam" id="PF04069">
    <property type="entry name" value="OpuAC"/>
    <property type="match status" value="1"/>
</dbReference>
<organism evidence="2 3">
    <name type="scientific">Shouchella lehensis</name>
    <dbReference type="NCBI Taxonomy" id="300825"/>
    <lineage>
        <taxon>Bacteria</taxon>
        <taxon>Bacillati</taxon>
        <taxon>Bacillota</taxon>
        <taxon>Bacilli</taxon>
        <taxon>Bacillales</taxon>
        <taxon>Bacillaceae</taxon>
        <taxon>Shouchella</taxon>
    </lineage>
</organism>
<dbReference type="Gene3D" id="3.40.190.10">
    <property type="entry name" value="Periplasmic binding protein-like II"/>
    <property type="match status" value="1"/>
</dbReference>
<dbReference type="PROSITE" id="PS51257">
    <property type="entry name" value="PROKAR_LIPOPROTEIN"/>
    <property type="match status" value="1"/>
</dbReference>
<dbReference type="GO" id="GO:0022857">
    <property type="term" value="F:transmembrane transporter activity"/>
    <property type="evidence" value="ECO:0007669"/>
    <property type="project" value="InterPro"/>
</dbReference>
<dbReference type="InterPro" id="IPR007210">
    <property type="entry name" value="ABC_Gly_betaine_transp_sub-bd"/>
</dbReference>
<evidence type="ECO:0000313" key="2">
    <source>
        <dbReference type="EMBL" id="TES51457.1"/>
    </source>
</evidence>
<dbReference type="Proteomes" id="UP000298210">
    <property type="component" value="Unassembled WGS sequence"/>
</dbReference>
<accession>A0A4Y7WSU1</accession>
<feature type="domain" description="ABC-type glycine betaine transport system substrate-binding" evidence="1">
    <location>
        <begin position="30"/>
        <end position="295"/>
    </location>
</feature>
<comment type="caution">
    <text evidence="2">The sequence shown here is derived from an EMBL/GenBank/DDBJ whole genome shotgun (WGS) entry which is preliminary data.</text>
</comment>
<dbReference type="GO" id="GO:0043190">
    <property type="term" value="C:ATP-binding cassette (ABC) transporter complex"/>
    <property type="evidence" value="ECO:0007669"/>
    <property type="project" value="InterPro"/>
</dbReference>
<dbReference type="SUPFAM" id="SSF53850">
    <property type="entry name" value="Periplasmic binding protein-like II"/>
    <property type="match status" value="1"/>
</dbReference>
<dbReference type="Gene3D" id="3.40.190.120">
    <property type="entry name" value="Osmoprotection protein (prox), domain 2"/>
    <property type="match status" value="1"/>
</dbReference>
<dbReference type="RefSeq" id="WP_134258711.1">
    <property type="nucleotide sequence ID" value="NZ_LDIM01000012.1"/>
</dbReference>
<dbReference type="AlphaFoldDB" id="A0A4Y7WSU1"/>
<reference evidence="2 3" key="1">
    <citation type="submission" date="2019-03" db="EMBL/GenBank/DDBJ databases">
        <authorList>
            <person name="Liu G."/>
        </authorList>
    </citation>
    <scope>NUCLEOTIDE SEQUENCE [LARGE SCALE GENOMIC DNA]</scope>
    <source>
        <strain evidence="2 3">DSM 19099</strain>
    </source>
</reference>
<protein>
    <submittedName>
        <fullName evidence="2">Glycine/betaine ABC transporter substrate-binding protein</fullName>
    </submittedName>
</protein>
<gene>
    <name evidence="2" type="ORF">E2L03_05950</name>
</gene>
<dbReference type="EMBL" id="SNUX01000001">
    <property type="protein sequence ID" value="TES51457.1"/>
    <property type="molecule type" value="Genomic_DNA"/>
</dbReference>
<proteinExistence type="predicted"/>
<sequence>MNKLRRYIGGSVVLLGVSLSGCSYLGFGDSITIGAKSFTEQYLLSEMTYFILEDAGYQVRQVENLGSNVLRSALENGQVDVSWEYTGTAIATYLNMEPITDPEEAYETLQEVDRENGLHWMNISNVNNTYALIMNRAQAEELEIQSLSDLAQYVKDNPGEIRMGTDAAFANRADGLPGLQETYEFEFGNGNIEYMDAGLLYEALYNEELEVAMGYETDARIDDYDQIILEDDHTFFAPYNAAVQIRLDVFEDNPEIEQLLQPLADILDSERMRALNYQVDIERQSVAIVAYDFLIEEGLIEEER</sequence>
<evidence type="ECO:0000259" key="1">
    <source>
        <dbReference type="Pfam" id="PF04069"/>
    </source>
</evidence>